<organism evidence="1 2">
    <name type="scientific">Mucilaginibacter ginsenosidivorans</name>
    <dbReference type="NCBI Taxonomy" id="398053"/>
    <lineage>
        <taxon>Bacteria</taxon>
        <taxon>Pseudomonadati</taxon>
        <taxon>Bacteroidota</taxon>
        <taxon>Sphingobacteriia</taxon>
        <taxon>Sphingobacteriales</taxon>
        <taxon>Sphingobacteriaceae</taxon>
        <taxon>Mucilaginibacter</taxon>
    </lineage>
</organism>
<evidence type="ECO:0000313" key="2">
    <source>
        <dbReference type="Proteomes" id="UP000321479"/>
    </source>
</evidence>
<dbReference type="OrthoDB" id="795653at2"/>
<dbReference type="EMBL" id="CP042436">
    <property type="protein sequence ID" value="QEC63870.1"/>
    <property type="molecule type" value="Genomic_DNA"/>
</dbReference>
<keyword evidence="2" id="KW-1185">Reference proteome</keyword>
<evidence type="ECO:0000313" key="1">
    <source>
        <dbReference type="EMBL" id="QEC63870.1"/>
    </source>
</evidence>
<dbReference type="RefSeq" id="WP_147032443.1">
    <property type="nucleotide sequence ID" value="NZ_CP042436.1"/>
</dbReference>
<sequence length="115" mass="13230">MPNTASSKQTVLSFIKALNEEDFESARKHTSDDLKFIGVLGTRTSADAYFNDMAKMKLKYDVQKAFAEGNDVCLWYDIDMGGRKIFSSGWYHIEHHKIAWFKVLFDPRPLLEPAH</sequence>
<proteinExistence type="predicted"/>
<accession>A0A5B8UXR9</accession>
<reference evidence="1 2" key="1">
    <citation type="journal article" date="2017" name="Curr. Microbiol.">
        <title>Mucilaginibacter ginsenosidivorans sp. nov., Isolated from Soil of Ginseng Field.</title>
        <authorList>
            <person name="Kim M.M."/>
            <person name="Siddiqi M.Z."/>
            <person name="Im W.T."/>
        </authorList>
    </citation>
    <scope>NUCLEOTIDE SEQUENCE [LARGE SCALE GENOMIC DNA]</scope>
    <source>
        <strain evidence="1 2">Gsoil 3017</strain>
    </source>
</reference>
<protein>
    <submittedName>
        <fullName evidence="1">Nuclear transport factor 2 family protein</fullName>
    </submittedName>
</protein>
<gene>
    <name evidence="1" type="ORF">FRZ54_15235</name>
</gene>
<dbReference type="Gene3D" id="3.10.450.50">
    <property type="match status" value="1"/>
</dbReference>
<dbReference type="InterPro" id="IPR032710">
    <property type="entry name" value="NTF2-like_dom_sf"/>
</dbReference>
<dbReference type="Proteomes" id="UP000321479">
    <property type="component" value="Chromosome"/>
</dbReference>
<dbReference type="KEGG" id="mgin:FRZ54_15235"/>
<name>A0A5B8UXR9_9SPHI</name>
<dbReference type="AlphaFoldDB" id="A0A5B8UXR9"/>
<dbReference type="SUPFAM" id="SSF54427">
    <property type="entry name" value="NTF2-like"/>
    <property type="match status" value="1"/>
</dbReference>